<name>V9FYT5_PHYNI</name>
<dbReference type="Proteomes" id="UP000018721">
    <property type="component" value="Unassembled WGS sequence"/>
</dbReference>
<dbReference type="AlphaFoldDB" id="V9FYT5"/>
<reference evidence="2 3" key="1">
    <citation type="submission" date="2013-11" db="EMBL/GenBank/DDBJ databases">
        <title>The Genome Sequence of Phytophthora parasitica P1569.</title>
        <authorList>
            <consortium name="The Broad Institute Genomics Platform"/>
            <person name="Russ C."/>
            <person name="Tyler B."/>
            <person name="Panabieres F."/>
            <person name="Shan W."/>
            <person name="Tripathy S."/>
            <person name="Grunwald N."/>
            <person name="Machado M."/>
            <person name="Johnson C.S."/>
            <person name="Arredondo F."/>
            <person name="Hong C."/>
            <person name="Coffey M."/>
            <person name="Young S.K."/>
            <person name="Zeng Q."/>
            <person name="Gargeya S."/>
            <person name="Fitzgerald M."/>
            <person name="Abouelleil A."/>
            <person name="Alvarado L."/>
            <person name="Chapman S.B."/>
            <person name="Gainer-Dewar J."/>
            <person name="Goldberg J."/>
            <person name="Griggs A."/>
            <person name="Gujja S."/>
            <person name="Hansen M."/>
            <person name="Howarth C."/>
            <person name="Imamovic A."/>
            <person name="Ireland A."/>
            <person name="Larimer J."/>
            <person name="McCowan C."/>
            <person name="Murphy C."/>
            <person name="Pearson M."/>
            <person name="Poon T.W."/>
            <person name="Priest M."/>
            <person name="Roberts A."/>
            <person name="Saif S."/>
            <person name="Shea T."/>
            <person name="Sykes S."/>
            <person name="Wortman J."/>
            <person name="Nusbaum C."/>
            <person name="Birren B."/>
        </authorList>
    </citation>
    <scope>NUCLEOTIDE SEQUENCE [LARGE SCALE GENOMIC DNA]</scope>
    <source>
        <strain evidence="2 3">P1569</strain>
    </source>
</reference>
<sequence length="263" mass="29527">MPIFHCGVPNKQPVLSKMAARRSGPPPQAKSRSLSATREVTVDVRTEPVVDELESKAESSTKTDSKQKKRSRSTSKSRNRSTSRTRQEQAVVAAAIDSEDDDSEAEEEIEEEGDIPAPKASVAELEVALKKYRRIRRVRRKVFEKVAEQFEQLDNEVYDLDAICEMLRKRRDNLLGRKDTSDDAAGASQEQPEHRSCLSKRARTSEANESKEDVIVFLGPVDPEVVASRVKHNRVVLTADSTPAEYWKRADASQTVVDHNRKA</sequence>
<evidence type="ECO:0000313" key="2">
    <source>
        <dbReference type="EMBL" id="ETI56655.1"/>
    </source>
</evidence>
<proteinExistence type="predicted"/>
<feature type="region of interest" description="Disordered" evidence="1">
    <location>
        <begin position="1"/>
        <end position="122"/>
    </location>
</feature>
<evidence type="ECO:0000313" key="3">
    <source>
        <dbReference type="Proteomes" id="UP000018721"/>
    </source>
</evidence>
<comment type="caution">
    <text evidence="2">The sequence shown here is derived from an EMBL/GenBank/DDBJ whole genome shotgun (WGS) entry which is preliminary data.</text>
</comment>
<feature type="compositionally biased region" description="Acidic residues" evidence="1">
    <location>
        <begin position="97"/>
        <end position="114"/>
    </location>
</feature>
<protein>
    <submittedName>
        <fullName evidence="2">Uncharacterized protein</fullName>
    </submittedName>
</protein>
<feature type="region of interest" description="Disordered" evidence="1">
    <location>
        <begin position="177"/>
        <end position="205"/>
    </location>
</feature>
<evidence type="ECO:0000256" key="1">
    <source>
        <dbReference type="SAM" id="MobiDB-lite"/>
    </source>
</evidence>
<accession>V9FYT5</accession>
<dbReference type="EMBL" id="ANIZ01000146">
    <property type="protein sequence ID" value="ETI56655.1"/>
    <property type="molecule type" value="Genomic_DNA"/>
</dbReference>
<organism evidence="2 3">
    <name type="scientific">Phytophthora nicotianae P1569</name>
    <dbReference type="NCBI Taxonomy" id="1317065"/>
    <lineage>
        <taxon>Eukaryota</taxon>
        <taxon>Sar</taxon>
        <taxon>Stramenopiles</taxon>
        <taxon>Oomycota</taxon>
        <taxon>Peronosporomycetes</taxon>
        <taxon>Peronosporales</taxon>
        <taxon>Peronosporaceae</taxon>
        <taxon>Phytophthora</taxon>
    </lineage>
</organism>
<feature type="compositionally biased region" description="Basic residues" evidence="1">
    <location>
        <begin position="67"/>
        <end position="83"/>
    </location>
</feature>
<gene>
    <name evidence="2" type="ORF">F443_00890</name>
</gene>
<dbReference type="OrthoDB" id="10636576at2759"/>
<dbReference type="HOGENOM" id="CLU_1059483_0_0_1"/>
<feature type="compositionally biased region" description="Basic and acidic residues" evidence="1">
    <location>
        <begin position="40"/>
        <end position="66"/>
    </location>
</feature>
<keyword evidence="3" id="KW-1185">Reference proteome</keyword>